<dbReference type="Gene3D" id="3.10.290.70">
    <property type="match status" value="2"/>
</dbReference>
<keyword evidence="2 4" id="KW-0689">Ribosomal protein</keyword>
<dbReference type="GO" id="GO:0005840">
    <property type="term" value="C:ribosome"/>
    <property type="evidence" value="ECO:0007669"/>
    <property type="project" value="UniProtKB-KW"/>
</dbReference>
<dbReference type="EMBL" id="HBEM01001076">
    <property type="protein sequence ID" value="CAD8429505.1"/>
    <property type="molecule type" value="Transcribed_RNA"/>
</dbReference>
<dbReference type="GO" id="GO:0003735">
    <property type="term" value="F:structural constituent of ribosome"/>
    <property type="evidence" value="ECO:0007669"/>
    <property type="project" value="InterPro"/>
</dbReference>
<feature type="region of interest" description="Disordered" evidence="5">
    <location>
        <begin position="128"/>
        <end position="150"/>
    </location>
</feature>
<accession>A0A7S0CPM6</accession>
<dbReference type="GO" id="GO:0006412">
    <property type="term" value="P:translation"/>
    <property type="evidence" value="ECO:0007669"/>
    <property type="project" value="InterPro"/>
</dbReference>
<protein>
    <recommendedName>
        <fullName evidence="4">40S ribosomal protein S8</fullName>
    </recommendedName>
</protein>
<sequence length="204" mass="23605">MGLSRDKRHKRRATGGRRAIHIKKRKYEMARPAAMTKIGLKRVKIVRVRGGNFKYRAMRLEYGNFSWGSEAIAKKTRIMEVNYNATNNELVRTKTLVKNAIVQVDAVPFREWYKQHYGVTLGKKKGAAEGKEEKKISESTKKKQTQRRKTMGQVETAIEDQFRQGRLYACISSRPGQCGRADGYILEGEELQFYIKKMQAKKKK</sequence>
<comment type="similarity">
    <text evidence="1 4">Belongs to the eukaryotic ribosomal protein eS8 family.</text>
</comment>
<evidence type="ECO:0000256" key="1">
    <source>
        <dbReference type="ARBA" id="ARBA00005257"/>
    </source>
</evidence>
<dbReference type="GO" id="GO:1990904">
    <property type="term" value="C:ribonucleoprotein complex"/>
    <property type="evidence" value="ECO:0007669"/>
    <property type="project" value="UniProtKB-KW"/>
</dbReference>
<dbReference type="Pfam" id="PF01201">
    <property type="entry name" value="Ribosomal_S8e"/>
    <property type="match status" value="1"/>
</dbReference>
<evidence type="ECO:0000313" key="6">
    <source>
        <dbReference type="EMBL" id="CAD8429505.1"/>
    </source>
</evidence>
<dbReference type="AlphaFoldDB" id="A0A7S0CPM6"/>
<dbReference type="NCBIfam" id="TIGR00307">
    <property type="entry name" value="eS8"/>
    <property type="match status" value="1"/>
</dbReference>
<keyword evidence="3 4" id="KW-0687">Ribonucleoprotein</keyword>
<dbReference type="PANTHER" id="PTHR10394">
    <property type="entry name" value="40S RIBOSOMAL PROTEIN S8"/>
    <property type="match status" value="1"/>
</dbReference>
<gene>
    <name evidence="6" type="ORF">LAMO00422_LOCUS776</name>
</gene>
<evidence type="ECO:0000256" key="3">
    <source>
        <dbReference type="ARBA" id="ARBA00023274"/>
    </source>
</evidence>
<reference evidence="6" key="1">
    <citation type="submission" date="2021-01" db="EMBL/GenBank/DDBJ databases">
        <authorList>
            <person name="Corre E."/>
            <person name="Pelletier E."/>
            <person name="Niang G."/>
            <person name="Scheremetjew M."/>
            <person name="Finn R."/>
            <person name="Kale V."/>
            <person name="Holt S."/>
            <person name="Cochrane G."/>
            <person name="Meng A."/>
            <person name="Brown T."/>
            <person name="Cohen L."/>
        </authorList>
    </citation>
    <scope>NUCLEOTIDE SEQUENCE</scope>
    <source>
        <strain evidence="6">CCMP2058</strain>
    </source>
</reference>
<feature type="compositionally biased region" description="Basic and acidic residues" evidence="5">
    <location>
        <begin position="128"/>
        <end position="141"/>
    </location>
</feature>
<dbReference type="InterPro" id="IPR022309">
    <property type="entry name" value="Ribosomal_Se8/biogenesis_NSA2"/>
</dbReference>
<dbReference type="CDD" id="cd11380">
    <property type="entry name" value="Ribosomal_S8e_like"/>
    <property type="match status" value="1"/>
</dbReference>
<organism evidence="6">
    <name type="scientific">Amorphochlora amoebiformis</name>
    <dbReference type="NCBI Taxonomy" id="1561963"/>
    <lineage>
        <taxon>Eukaryota</taxon>
        <taxon>Sar</taxon>
        <taxon>Rhizaria</taxon>
        <taxon>Cercozoa</taxon>
        <taxon>Chlorarachniophyceae</taxon>
        <taxon>Amorphochlora</taxon>
    </lineage>
</organism>
<evidence type="ECO:0000256" key="2">
    <source>
        <dbReference type="ARBA" id="ARBA00022980"/>
    </source>
</evidence>
<name>A0A7S0CPM6_9EUKA</name>
<proteinExistence type="inferred from homology"/>
<evidence type="ECO:0000256" key="5">
    <source>
        <dbReference type="SAM" id="MobiDB-lite"/>
    </source>
</evidence>
<evidence type="ECO:0000256" key="4">
    <source>
        <dbReference type="RuleBase" id="RU000669"/>
    </source>
</evidence>
<dbReference type="InterPro" id="IPR001047">
    <property type="entry name" value="Ribosomal_eS8"/>
</dbReference>